<reference evidence="3 4" key="1">
    <citation type="submission" date="2023-04" db="EMBL/GenBank/DDBJ databases">
        <title>Genome of Basidiobolus ranarum AG-B5.</title>
        <authorList>
            <person name="Stajich J.E."/>
            <person name="Carter-House D."/>
            <person name="Gryganskyi A."/>
        </authorList>
    </citation>
    <scope>NUCLEOTIDE SEQUENCE [LARGE SCALE GENOMIC DNA]</scope>
    <source>
        <strain evidence="3 4">AG-B5</strain>
    </source>
</reference>
<dbReference type="SUPFAM" id="SSF55166">
    <property type="entry name" value="Hedgehog/DD-peptidase"/>
    <property type="match status" value="1"/>
</dbReference>
<evidence type="ECO:0000313" key="4">
    <source>
        <dbReference type="Proteomes" id="UP001479436"/>
    </source>
</evidence>
<accession>A0ABR2W453</accession>
<gene>
    <name evidence="3" type="ORF">K7432_004732</name>
</gene>
<feature type="chain" id="PRO_5046066882" description="Peptidase M15C domain-containing protein" evidence="1">
    <location>
        <begin position="19"/>
        <end position="200"/>
    </location>
</feature>
<keyword evidence="1" id="KW-0732">Signal</keyword>
<protein>
    <recommendedName>
        <fullName evidence="2">Peptidase M15C domain-containing protein</fullName>
    </recommendedName>
</protein>
<evidence type="ECO:0000313" key="3">
    <source>
        <dbReference type="EMBL" id="KAK9719523.1"/>
    </source>
</evidence>
<dbReference type="Gene3D" id="3.30.1380.10">
    <property type="match status" value="1"/>
</dbReference>
<dbReference type="InterPro" id="IPR039561">
    <property type="entry name" value="Peptidase_M15C"/>
</dbReference>
<feature type="signal peptide" evidence="1">
    <location>
        <begin position="1"/>
        <end position="18"/>
    </location>
</feature>
<keyword evidence="4" id="KW-1185">Reference proteome</keyword>
<organism evidence="3 4">
    <name type="scientific">Basidiobolus ranarum</name>
    <dbReference type="NCBI Taxonomy" id="34480"/>
    <lineage>
        <taxon>Eukaryota</taxon>
        <taxon>Fungi</taxon>
        <taxon>Fungi incertae sedis</taxon>
        <taxon>Zoopagomycota</taxon>
        <taxon>Entomophthoromycotina</taxon>
        <taxon>Basidiobolomycetes</taxon>
        <taxon>Basidiobolales</taxon>
        <taxon>Basidiobolaceae</taxon>
        <taxon>Basidiobolus</taxon>
    </lineage>
</organism>
<proteinExistence type="predicted"/>
<sequence length="200" mass="21630">MQLTRIVLAFFALAAVGAQDFGSLKPIPNLNQGGLKYCPPSTLLSILGKPCTLKADCSPVTNEKIKKLTITGRVGHIGLTGIKPAVEAAIRALTKVQKENPALFKVIKSAGMLCCRLIRNSKTEASNHSWGTAVDFSINDVLDPRGDGKAQLGLHTLYPYFHAEGFYWGAGFSGASEDAMHFEVADQTIRRWQQEGKLSA</sequence>
<comment type="caution">
    <text evidence="3">The sequence shown here is derived from an EMBL/GenBank/DDBJ whole genome shotgun (WGS) entry which is preliminary data.</text>
</comment>
<dbReference type="Proteomes" id="UP001479436">
    <property type="component" value="Unassembled WGS sequence"/>
</dbReference>
<dbReference type="Pfam" id="PF13539">
    <property type="entry name" value="Peptidase_M15_4"/>
    <property type="match status" value="1"/>
</dbReference>
<evidence type="ECO:0000256" key="1">
    <source>
        <dbReference type="SAM" id="SignalP"/>
    </source>
</evidence>
<dbReference type="EMBL" id="JASJQH010007045">
    <property type="protein sequence ID" value="KAK9719523.1"/>
    <property type="molecule type" value="Genomic_DNA"/>
</dbReference>
<dbReference type="InterPro" id="IPR009045">
    <property type="entry name" value="Zn_M74/Hedgehog-like"/>
</dbReference>
<name>A0ABR2W453_9FUNG</name>
<feature type="domain" description="Peptidase M15C" evidence="2">
    <location>
        <begin position="120"/>
        <end position="184"/>
    </location>
</feature>
<evidence type="ECO:0000259" key="2">
    <source>
        <dbReference type="Pfam" id="PF13539"/>
    </source>
</evidence>